<evidence type="ECO:0000256" key="8">
    <source>
        <dbReference type="ARBA" id="ARBA00023004"/>
    </source>
</evidence>
<evidence type="ECO:0000256" key="6">
    <source>
        <dbReference type="ARBA" id="ARBA00022723"/>
    </source>
</evidence>
<dbReference type="PIRSF" id="PIRSF005572">
    <property type="entry name" value="NifS"/>
    <property type="match status" value="1"/>
</dbReference>
<feature type="domain" description="Aminotransferase class V" evidence="11">
    <location>
        <begin position="7"/>
        <end position="336"/>
    </location>
</feature>
<evidence type="ECO:0000256" key="2">
    <source>
        <dbReference type="ARBA" id="ARBA00003120"/>
    </source>
</evidence>
<evidence type="ECO:0000313" key="12">
    <source>
        <dbReference type="EMBL" id="QTH22344.1"/>
    </source>
</evidence>
<dbReference type="InterPro" id="IPR015421">
    <property type="entry name" value="PyrdxlP-dep_Trfase_major"/>
</dbReference>
<sequence>MATPRLYLDHAATTPLHPAARAAMAQALDRWANPSSPHAEGRAARAALEEARARIGRALGHDGAILFTSGATEAIEIALRRAKAAGRFVSAVEHDAVRRAAPDAVVLPVDGDGLVGPLPAAARGALVAVQAVNNETGVIQPLERIGADVRAGGGLLLADCAQSGAKLALPDADFTALSAHKLGGPPGIGALLVRDLATLAPSGGQEQGYRGGTENLPAVLGFAAAIEAGFDWIGRAAALRARLDAVIAAAGGIVVAGGCERLPTIASYRMPGVAATAQLIRFDMAGIAVSAGSACSSGSLKPSHVLAAMGWDEASAREVVRISFGRDTSEADIDRVAAEWRTIATAARARAA</sequence>
<evidence type="ECO:0000256" key="7">
    <source>
        <dbReference type="ARBA" id="ARBA00022898"/>
    </source>
</evidence>
<evidence type="ECO:0000259" key="11">
    <source>
        <dbReference type="Pfam" id="PF00266"/>
    </source>
</evidence>
<dbReference type="InterPro" id="IPR015422">
    <property type="entry name" value="PyrdxlP-dep_Trfase_small"/>
</dbReference>
<comment type="function">
    <text evidence="2">Catalyzes the removal of elemental sulfur atoms from cysteine to produce alanine. Seems to participate in the biosynthesis of the nitrogenase metalloclusters by providing the inorganic sulfur required for the Fe-S core formation.</text>
</comment>
<organism evidence="12 13">
    <name type="scientific">Rhizorhabdus wittichii</name>
    <dbReference type="NCBI Taxonomy" id="160791"/>
    <lineage>
        <taxon>Bacteria</taxon>
        <taxon>Pseudomonadati</taxon>
        <taxon>Pseudomonadota</taxon>
        <taxon>Alphaproteobacteria</taxon>
        <taxon>Sphingomonadales</taxon>
        <taxon>Sphingomonadaceae</taxon>
        <taxon>Rhizorhabdus</taxon>
    </lineage>
</organism>
<keyword evidence="5" id="KW-0808">Transferase</keyword>
<evidence type="ECO:0000256" key="10">
    <source>
        <dbReference type="ARBA" id="ARBA00050776"/>
    </source>
</evidence>
<dbReference type="InterPro" id="IPR016454">
    <property type="entry name" value="Cysteine_dSase"/>
</dbReference>
<dbReference type="Gene3D" id="1.10.260.50">
    <property type="match status" value="1"/>
</dbReference>
<evidence type="ECO:0000256" key="1">
    <source>
        <dbReference type="ARBA" id="ARBA00001933"/>
    </source>
</evidence>
<comment type="catalytic activity">
    <reaction evidence="10">
        <text>(sulfur carrier)-H + L-cysteine = (sulfur carrier)-SH + L-alanine</text>
        <dbReference type="Rhea" id="RHEA:43892"/>
        <dbReference type="Rhea" id="RHEA-COMP:14737"/>
        <dbReference type="Rhea" id="RHEA-COMP:14739"/>
        <dbReference type="ChEBI" id="CHEBI:29917"/>
        <dbReference type="ChEBI" id="CHEBI:35235"/>
        <dbReference type="ChEBI" id="CHEBI:57972"/>
        <dbReference type="ChEBI" id="CHEBI:64428"/>
        <dbReference type="EC" id="2.8.1.7"/>
    </reaction>
</comment>
<keyword evidence="6" id="KW-0479">Metal-binding</keyword>
<keyword evidence="7" id="KW-0663">Pyridoxal phosphate</keyword>
<dbReference type="Gene3D" id="3.90.1150.10">
    <property type="entry name" value="Aspartate Aminotransferase, domain 1"/>
    <property type="match status" value="1"/>
</dbReference>
<evidence type="ECO:0000256" key="9">
    <source>
        <dbReference type="ARBA" id="ARBA00023014"/>
    </source>
</evidence>
<name>A0A975D3X0_9SPHN</name>
<gene>
    <name evidence="12" type="ORF">HRJ34_02085</name>
</gene>
<dbReference type="GO" id="GO:0051536">
    <property type="term" value="F:iron-sulfur cluster binding"/>
    <property type="evidence" value="ECO:0007669"/>
    <property type="project" value="UniProtKB-KW"/>
</dbReference>
<dbReference type="PANTHER" id="PTHR11601:SF34">
    <property type="entry name" value="CYSTEINE DESULFURASE"/>
    <property type="match status" value="1"/>
</dbReference>
<keyword evidence="9" id="KW-0411">Iron-sulfur</keyword>
<dbReference type="RefSeq" id="WP_208633208.1">
    <property type="nucleotide sequence ID" value="NZ_CP059319.1"/>
</dbReference>
<dbReference type="InterPro" id="IPR000192">
    <property type="entry name" value="Aminotrans_V_dom"/>
</dbReference>
<proteinExistence type="inferred from homology"/>
<dbReference type="Pfam" id="PF00266">
    <property type="entry name" value="Aminotran_5"/>
    <property type="match status" value="1"/>
</dbReference>
<dbReference type="Gene3D" id="3.40.640.10">
    <property type="entry name" value="Type I PLP-dependent aspartate aminotransferase-like (Major domain)"/>
    <property type="match status" value="1"/>
</dbReference>
<dbReference type="GO" id="GO:0046872">
    <property type="term" value="F:metal ion binding"/>
    <property type="evidence" value="ECO:0007669"/>
    <property type="project" value="UniProtKB-KW"/>
</dbReference>
<comment type="cofactor">
    <cofactor evidence="1">
        <name>pyridoxal 5'-phosphate</name>
        <dbReference type="ChEBI" id="CHEBI:597326"/>
    </cofactor>
</comment>
<keyword evidence="12" id="KW-0032">Aminotransferase</keyword>
<comment type="similarity">
    <text evidence="3">Belongs to the class-V pyridoxal-phosphate-dependent aminotransferase family. NifS/IscS subfamily.</text>
</comment>
<dbReference type="SUPFAM" id="SSF53383">
    <property type="entry name" value="PLP-dependent transferases"/>
    <property type="match status" value="1"/>
</dbReference>
<keyword evidence="8" id="KW-0408">Iron</keyword>
<dbReference type="AlphaFoldDB" id="A0A975D3X0"/>
<dbReference type="PANTHER" id="PTHR11601">
    <property type="entry name" value="CYSTEINE DESULFURYLASE FAMILY MEMBER"/>
    <property type="match status" value="1"/>
</dbReference>
<dbReference type="GO" id="GO:0008483">
    <property type="term" value="F:transaminase activity"/>
    <property type="evidence" value="ECO:0007669"/>
    <property type="project" value="UniProtKB-KW"/>
</dbReference>
<dbReference type="Proteomes" id="UP000664914">
    <property type="component" value="Chromosome"/>
</dbReference>
<reference evidence="12" key="2">
    <citation type="submission" date="2021-04" db="EMBL/GenBank/DDBJ databases">
        <title>Isolation and genomic analysis of the ibuprofen-degrading bacterium Sphingomonas strain MPO218.</title>
        <authorList>
            <person name="Aulestia M."/>
            <person name="Flores A."/>
            <person name="Mangas E.L."/>
            <person name="Perez-Pulido A.J."/>
            <person name="Santero E."/>
            <person name="Camacho E.M."/>
        </authorList>
    </citation>
    <scope>NUCLEOTIDE SEQUENCE</scope>
    <source>
        <strain evidence="12">MPO218</strain>
    </source>
</reference>
<evidence type="ECO:0000256" key="3">
    <source>
        <dbReference type="ARBA" id="ARBA00006490"/>
    </source>
</evidence>
<dbReference type="GO" id="GO:0031071">
    <property type="term" value="F:cysteine desulfurase activity"/>
    <property type="evidence" value="ECO:0007669"/>
    <property type="project" value="UniProtKB-EC"/>
</dbReference>
<dbReference type="EMBL" id="CP059319">
    <property type="protein sequence ID" value="QTH22344.1"/>
    <property type="molecule type" value="Genomic_DNA"/>
</dbReference>
<evidence type="ECO:0000256" key="4">
    <source>
        <dbReference type="ARBA" id="ARBA00013558"/>
    </source>
</evidence>
<dbReference type="InterPro" id="IPR015424">
    <property type="entry name" value="PyrdxlP-dep_Trfase"/>
</dbReference>
<accession>A0A975D3X0</accession>
<evidence type="ECO:0000313" key="13">
    <source>
        <dbReference type="Proteomes" id="UP000664914"/>
    </source>
</evidence>
<reference evidence="12" key="1">
    <citation type="submission" date="2020-07" db="EMBL/GenBank/DDBJ databases">
        <authorList>
            <person name="Camacho E."/>
        </authorList>
    </citation>
    <scope>NUCLEOTIDE SEQUENCE</scope>
    <source>
        <strain evidence="12">MPO218</strain>
    </source>
</reference>
<evidence type="ECO:0000256" key="5">
    <source>
        <dbReference type="ARBA" id="ARBA00022679"/>
    </source>
</evidence>
<protein>
    <recommendedName>
        <fullName evidence="4">Cysteine desulfurase</fullName>
    </recommendedName>
</protein>